<dbReference type="CDD" id="cd04660">
    <property type="entry name" value="nsLTP_like"/>
    <property type="match status" value="1"/>
</dbReference>
<dbReference type="Pfam" id="PF14368">
    <property type="entry name" value="LTP_2"/>
    <property type="match status" value="1"/>
</dbReference>
<dbReference type="SUPFAM" id="SSF47699">
    <property type="entry name" value="Bifunctional inhibitor/lipid-transfer protein/seed storage 2S albumin"/>
    <property type="match status" value="1"/>
</dbReference>
<accession>B9RIH2</accession>
<gene>
    <name evidence="3" type="ORF">RCOM_1579080</name>
</gene>
<dbReference type="OMA" id="EAMISME"/>
<feature type="chain" id="PRO_5002891070" evidence="1">
    <location>
        <begin position="26"/>
        <end position="115"/>
    </location>
</feature>
<name>B9RIH2_RICCO</name>
<dbReference type="InterPro" id="IPR036312">
    <property type="entry name" value="Bifun_inhib/LTP/seed_sf"/>
</dbReference>
<feature type="domain" description="Bifunctional inhibitor/plant lipid transfer protein/seed storage helical" evidence="2">
    <location>
        <begin position="13"/>
        <end position="106"/>
    </location>
</feature>
<evidence type="ECO:0000313" key="4">
    <source>
        <dbReference type="Proteomes" id="UP000008311"/>
    </source>
</evidence>
<dbReference type="eggNOG" id="ENOG502S7IJ">
    <property type="taxonomic scope" value="Eukaryota"/>
</dbReference>
<dbReference type="PANTHER" id="PTHR33286">
    <property type="entry name" value="BIFUNCTIONAL INHIBITOR/LIPID-TRANSFER PROTEIN/SEED STORAGE 2S ALBUMIN SUPERFAMILY PROTEIN"/>
    <property type="match status" value="1"/>
</dbReference>
<evidence type="ECO:0000259" key="2">
    <source>
        <dbReference type="Pfam" id="PF14368"/>
    </source>
</evidence>
<protein>
    <submittedName>
        <fullName evidence="3">Lipid binding protein, putative</fullName>
    </submittedName>
</protein>
<dbReference type="InParanoid" id="B9RIH2"/>
<dbReference type="PANTHER" id="PTHR33286:SF1">
    <property type="entry name" value="OS01G0800600 PROTEIN"/>
    <property type="match status" value="1"/>
</dbReference>
<dbReference type="Gene3D" id="1.10.110.10">
    <property type="entry name" value="Plant lipid-transfer and hydrophobic proteins"/>
    <property type="match status" value="1"/>
</dbReference>
<feature type="signal peptide" evidence="1">
    <location>
        <begin position="1"/>
        <end position="25"/>
    </location>
</feature>
<dbReference type="AlphaFoldDB" id="B9RIH2"/>
<sequence>MANTNKTHFLIIAMLVVVGIEICSNNRVVGQCESKIPNLQAQCSKFVQKPGPKIHPSEACCKAVKSVDMLCICKHITKEVENIISTEKVVYVARTCGLTLKPGTKCGSYTVPPSP</sequence>
<keyword evidence="1" id="KW-0732">Signal</keyword>
<proteinExistence type="predicted"/>
<dbReference type="SMR" id="B9RIH2"/>
<dbReference type="KEGG" id="rcu:8274340"/>
<dbReference type="Proteomes" id="UP000008311">
    <property type="component" value="Unassembled WGS sequence"/>
</dbReference>
<dbReference type="OrthoDB" id="653734at2759"/>
<dbReference type="EMBL" id="EQ973781">
    <property type="protein sequence ID" value="EEF48944.1"/>
    <property type="molecule type" value="Genomic_DNA"/>
</dbReference>
<evidence type="ECO:0000256" key="1">
    <source>
        <dbReference type="SAM" id="SignalP"/>
    </source>
</evidence>
<dbReference type="STRING" id="3988.B9RIH2"/>
<evidence type="ECO:0000313" key="3">
    <source>
        <dbReference type="EMBL" id="EEF48944.1"/>
    </source>
</evidence>
<reference evidence="4" key="1">
    <citation type="journal article" date="2010" name="Nat. Biotechnol.">
        <title>Draft genome sequence of the oilseed species Ricinus communis.</title>
        <authorList>
            <person name="Chan A.P."/>
            <person name="Crabtree J."/>
            <person name="Zhao Q."/>
            <person name="Lorenzi H."/>
            <person name="Orvis J."/>
            <person name="Puiu D."/>
            <person name="Melake-Berhan A."/>
            <person name="Jones K.M."/>
            <person name="Redman J."/>
            <person name="Chen G."/>
            <person name="Cahoon E.B."/>
            <person name="Gedil M."/>
            <person name="Stanke M."/>
            <person name="Haas B.J."/>
            <person name="Wortman J.R."/>
            <person name="Fraser-Liggett C.M."/>
            <person name="Ravel J."/>
            <person name="Rabinowicz P.D."/>
        </authorList>
    </citation>
    <scope>NUCLEOTIDE SEQUENCE [LARGE SCALE GENOMIC DNA]</scope>
    <source>
        <strain evidence="4">cv. Hale</strain>
    </source>
</reference>
<dbReference type="InterPro" id="IPR016140">
    <property type="entry name" value="Bifunc_inhib/LTP/seed_store"/>
</dbReference>
<dbReference type="InterPro" id="IPR044741">
    <property type="entry name" value="NsLTP-like"/>
</dbReference>
<organism evidence="3 4">
    <name type="scientific">Ricinus communis</name>
    <name type="common">Castor bean</name>
    <dbReference type="NCBI Taxonomy" id="3988"/>
    <lineage>
        <taxon>Eukaryota</taxon>
        <taxon>Viridiplantae</taxon>
        <taxon>Streptophyta</taxon>
        <taxon>Embryophyta</taxon>
        <taxon>Tracheophyta</taxon>
        <taxon>Spermatophyta</taxon>
        <taxon>Magnoliopsida</taxon>
        <taxon>eudicotyledons</taxon>
        <taxon>Gunneridae</taxon>
        <taxon>Pentapetalae</taxon>
        <taxon>rosids</taxon>
        <taxon>fabids</taxon>
        <taxon>Malpighiales</taxon>
        <taxon>Euphorbiaceae</taxon>
        <taxon>Acalyphoideae</taxon>
        <taxon>Acalypheae</taxon>
        <taxon>Ricinus</taxon>
    </lineage>
</organism>
<keyword evidence="4" id="KW-1185">Reference proteome</keyword>